<keyword evidence="4" id="KW-0732">Signal</keyword>
<organism evidence="6 7">
    <name type="scientific">Parastrongyloides trichosuri</name>
    <name type="common">Possum-specific nematode worm</name>
    <dbReference type="NCBI Taxonomy" id="131310"/>
    <lineage>
        <taxon>Eukaryota</taxon>
        <taxon>Metazoa</taxon>
        <taxon>Ecdysozoa</taxon>
        <taxon>Nematoda</taxon>
        <taxon>Chromadorea</taxon>
        <taxon>Rhabditida</taxon>
        <taxon>Tylenchina</taxon>
        <taxon>Panagrolaimomorpha</taxon>
        <taxon>Strongyloidoidea</taxon>
        <taxon>Strongyloididae</taxon>
        <taxon>Parastrongyloides</taxon>
    </lineage>
</organism>
<evidence type="ECO:0000256" key="2">
    <source>
        <dbReference type="ARBA" id="ARBA00022487"/>
    </source>
</evidence>
<dbReference type="GO" id="GO:0005886">
    <property type="term" value="C:plasma membrane"/>
    <property type="evidence" value="ECO:0007669"/>
    <property type="project" value="TreeGrafter"/>
</dbReference>
<evidence type="ECO:0000259" key="5">
    <source>
        <dbReference type="Pfam" id="PF00135"/>
    </source>
</evidence>
<feature type="domain" description="Carboxylesterase type B" evidence="5">
    <location>
        <begin position="28"/>
        <end position="118"/>
    </location>
</feature>
<evidence type="ECO:0000313" key="7">
    <source>
        <dbReference type="WBParaSite" id="PTRK_0001304400.1"/>
    </source>
</evidence>
<feature type="chain" id="PRO_5005892547" evidence="4">
    <location>
        <begin position="22"/>
        <end position="118"/>
    </location>
</feature>
<keyword evidence="3" id="KW-0378">Hydrolase</keyword>
<dbReference type="SUPFAM" id="SSF53474">
    <property type="entry name" value="alpha/beta-Hydrolases"/>
    <property type="match status" value="1"/>
</dbReference>
<evidence type="ECO:0000256" key="1">
    <source>
        <dbReference type="ARBA" id="ARBA00005964"/>
    </source>
</evidence>
<dbReference type="GO" id="GO:0005615">
    <property type="term" value="C:extracellular space"/>
    <property type="evidence" value="ECO:0007669"/>
    <property type="project" value="TreeGrafter"/>
</dbReference>
<evidence type="ECO:0000256" key="4">
    <source>
        <dbReference type="SAM" id="SignalP"/>
    </source>
</evidence>
<feature type="signal peptide" evidence="4">
    <location>
        <begin position="1"/>
        <end position="21"/>
    </location>
</feature>
<comment type="similarity">
    <text evidence="1">Belongs to the type-B carboxylesterase/lipase family.</text>
</comment>
<dbReference type="InterPro" id="IPR050654">
    <property type="entry name" value="AChE-related_enzymes"/>
</dbReference>
<dbReference type="Pfam" id="PF00135">
    <property type="entry name" value="COesterase"/>
    <property type="match status" value="1"/>
</dbReference>
<dbReference type="GO" id="GO:0006581">
    <property type="term" value="P:acetylcholine catabolic process"/>
    <property type="evidence" value="ECO:0007669"/>
    <property type="project" value="TreeGrafter"/>
</dbReference>
<dbReference type="PANTHER" id="PTHR43918">
    <property type="entry name" value="ACETYLCHOLINESTERASE"/>
    <property type="match status" value="1"/>
</dbReference>
<accession>A0A0N4ZWL2</accession>
<keyword evidence="6" id="KW-1185">Reference proteome</keyword>
<dbReference type="GO" id="GO:0003990">
    <property type="term" value="F:acetylcholinesterase activity"/>
    <property type="evidence" value="ECO:0007669"/>
    <property type="project" value="TreeGrafter"/>
</dbReference>
<dbReference type="Proteomes" id="UP000038045">
    <property type="component" value="Unplaced"/>
</dbReference>
<evidence type="ECO:0000313" key="6">
    <source>
        <dbReference type="Proteomes" id="UP000038045"/>
    </source>
</evidence>
<sequence>MFYSKVMILTIVFLIFFKVHTIICSDNEALVETQSGTIKGNQFTINETTINEYLGMPYAQPPIDDKRFQKPEAVVSTASPPIEAKTFKNSCIQGLVDMGYESKYFNNTKTNQSEDCLY</sequence>
<dbReference type="GO" id="GO:0019695">
    <property type="term" value="P:choline metabolic process"/>
    <property type="evidence" value="ECO:0007669"/>
    <property type="project" value="TreeGrafter"/>
</dbReference>
<dbReference type="InterPro" id="IPR002018">
    <property type="entry name" value="CarbesteraseB"/>
</dbReference>
<reference evidence="7" key="1">
    <citation type="submission" date="2017-02" db="UniProtKB">
        <authorList>
            <consortium name="WormBaseParasite"/>
        </authorList>
    </citation>
    <scope>IDENTIFICATION</scope>
</reference>
<dbReference type="WBParaSite" id="PTRK_0001304400.1">
    <property type="protein sequence ID" value="PTRK_0001304400.1"/>
    <property type="gene ID" value="PTRK_0001304400"/>
</dbReference>
<protein>
    <submittedName>
        <fullName evidence="7">COesterase domain-containing protein</fullName>
    </submittedName>
</protein>
<dbReference type="PANTHER" id="PTHR43918:SF4">
    <property type="entry name" value="CARBOXYLIC ESTER HYDROLASE"/>
    <property type="match status" value="1"/>
</dbReference>
<evidence type="ECO:0000256" key="3">
    <source>
        <dbReference type="ARBA" id="ARBA00022801"/>
    </source>
</evidence>
<proteinExistence type="inferred from homology"/>
<keyword evidence="2" id="KW-0719">Serine esterase</keyword>
<dbReference type="Gene3D" id="3.40.50.1820">
    <property type="entry name" value="alpha/beta hydrolase"/>
    <property type="match status" value="1"/>
</dbReference>
<name>A0A0N4ZWL2_PARTI</name>
<dbReference type="InterPro" id="IPR029058">
    <property type="entry name" value="AB_hydrolase_fold"/>
</dbReference>
<dbReference type="AlphaFoldDB" id="A0A0N4ZWL2"/>
<dbReference type="STRING" id="131310.A0A0N4ZWL2"/>